<dbReference type="InterPro" id="IPR013830">
    <property type="entry name" value="SGNH_hydro"/>
</dbReference>
<dbReference type="SUPFAM" id="SSF52266">
    <property type="entry name" value="SGNH hydrolase"/>
    <property type="match status" value="1"/>
</dbReference>
<evidence type="ECO:0000259" key="1">
    <source>
        <dbReference type="Pfam" id="PF13472"/>
    </source>
</evidence>
<protein>
    <submittedName>
        <fullName evidence="2">SGNH/GDSL hydrolase family protein</fullName>
    </submittedName>
</protein>
<evidence type="ECO:0000313" key="2">
    <source>
        <dbReference type="EMBL" id="MCC2033515.1"/>
    </source>
</evidence>
<dbReference type="AlphaFoldDB" id="A0A9X1LYB7"/>
<sequence length="283" mass="29664">MSVPVEPRARPRRRRRLGLAALCAALAVVAVCAVCAVALLRPWGTASEATAPVAIAAEGDAVVVGAAPAALVLPDDARVLVFGDSWVYGSAAIAPTLGFAYRLADELGVETIVDGVRGSGYLKPGIDGPSYGERIEALDPALEPDVILLEGSINDRLLYPDGYQDAVAAAWDALAARYPDAVIVILGPAPQVLPVESATRAIDADLRDLAAARGWWYVSPIGEEWITVANYLDVIDTSATGRDHPSTAGHAYLASRVAEAVRRLSEQPEVVADAPLEDEVIAP</sequence>
<proteinExistence type="predicted"/>
<gene>
    <name evidence="2" type="ORF">KEC57_15110</name>
</gene>
<organism evidence="2 3">
    <name type="scientific">Microbacterium allomyrinae</name>
    <dbReference type="NCBI Taxonomy" id="2830666"/>
    <lineage>
        <taxon>Bacteria</taxon>
        <taxon>Bacillati</taxon>
        <taxon>Actinomycetota</taxon>
        <taxon>Actinomycetes</taxon>
        <taxon>Micrococcales</taxon>
        <taxon>Microbacteriaceae</taxon>
        <taxon>Microbacterium</taxon>
    </lineage>
</organism>
<accession>A0A9X1LYB7</accession>
<reference evidence="2" key="1">
    <citation type="submission" date="2021-04" db="EMBL/GenBank/DDBJ databases">
        <title>Microbacterium tenobrionis sp. nov. and Microbacterium allomyrinae sp. nov., isolated from larvae of Tenobrio molitor and Allomyrina dichotoma, respectively.</title>
        <authorList>
            <person name="Lee S.D."/>
        </authorList>
    </citation>
    <scope>NUCLEOTIDE SEQUENCE</scope>
    <source>
        <strain evidence="2">BWT-G7</strain>
    </source>
</reference>
<dbReference type="Pfam" id="PF13472">
    <property type="entry name" value="Lipase_GDSL_2"/>
    <property type="match status" value="1"/>
</dbReference>
<evidence type="ECO:0000313" key="3">
    <source>
        <dbReference type="Proteomes" id="UP001139354"/>
    </source>
</evidence>
<keyword evidence="2" id="KW-0378">Hydrolase</keyword>
<name>A0A9X1LYB7_9MICO</name>
<dbReference type="Gene3D" id="3.40.50.1110">
    <property type="entry name" value="SGNH hydrolase"/>
    <property type="match status" value="1"/>
</dbReference>
<dbReference type="CDD" id="cd00229">
    <property type="entry name" value="SGNH_hydrolase"/>
    <property type="match status" value="1"/>
</dbReference>
<dbReference type="GO" id="GO:0016787">
    <property type="term" value="F:hydrolase activity"/>
    <property type="evidence" value="ECO:0007669"/>
    <property type="project" value="UniProtKB-KW"/>
</dbReference>
<keyword evidence="3" id="KW-1185">Reference proteome</keyword>
<comment type="caution">
    <text evidence="2">The sequence shown here is derived from an EMBL/GenBank/DDBJ whole genome shotgun (WGS) entry which is preliminary data.</text>
</comment>
<dbReference type="InterPro" id="IPR036514">
    <property type="entry name" value="SGNH_hydro_sf"/>
</dbReference>
<dbReference type="RefSeq" id="WP_229385518.1">
    <property type="nucleotide sequence ID" value="NZ_JAGTTN010000005.1"/>
</dbReference>
<feature type="domain" description="SGNH hydrolase-type esterase" evidence="1">
    <location>
        <begin position="81"/>
        <end position="251"/>
    </location>
</feature>
<dbReference type="Proteomes" id="UP001139354">
    <property type="component" value="Unassembled WGS sequence"/>
</dbReference>
<dbReference type="EMBL" id="JAGTTN010000005">
    <property type="protein sequence ID" value="MCC2033515.1"/>
    <property type="molecule type" value="Genomic_DNA"/>
</dbReference>